<dbReference type="PROSITE" id="PS51390">
    <property type="entry name" value="WAP"/>
    <property type="match status" value="2"/>
</dbReference>
<sequence length="100" mass="10246">MKQSVAILLLVVCSYADVIKPGTCPKPPSGGLCVEQCSSDEGCPGSKKCCSNGCGHTCQTPQVTCPRPSGAGLCIEDCSSHADCPVSQMCCFNGCGHTCQ</sequence>
<dbReference type="CDD" id="cd00199">
    <property type="entry name" value="WAP"/>
    <property type="match status" value="1"/>
</dbReference>
<dbReference type="FunFam" id="4.10.75.10:FF:000001">
    <property type="entry name" value="Anosmin 1"/>
    <property type="match status" value="1"/>
</dbReference>
<feature type="chain" id="PRO_5044877079" description="WAP domain-containing protein" evidence="3">
    <location>
        <begin position="17"/>
        <end position="100"/>
    </location>
</feature>
<evidence type="ECO:0000256" key="3">
    <source>
        <dbReference type="SAM" id="SignalP"/>
    </source>
</evidence>
<keyword evidence="6" id="KW-1185">Reference proteome</keyword>
<dbReference type="SMART" id="SM00217">
    <property type="entry name" value="WAP"/>
    <property type="match status" value="2"/>
</dbReference>
<dbReference type="Gene3D" id="4.10.75.10">
    <property type="entry name" value="Elafin-like"/>
    <property type="match status" value="2"/>
</dbReference>
<reference evidence="5 6" key="1">
    <citation type="submission" date="2024-11" db="EMBL/GenBank/DDBJ databases">
        <title>Chromosome-level genome assembly of the freshwater bivalve Anodonta woodiana.</title>
        <authorList>
            <person name="Chen X."/>
        </authorList>
    </citation>
    <scope>NUCLEOTIDE SEQUENCE [LARGE SCALE GENOMIC DNA]</scope>
    <source>
        <strain evidence="5">MN2024</strain>
        <tissue evidence="5">Gills</tissue>
    </source>
</reference>
<feature type="domain" description="WAP" evidence="4">
    <location>
        <begin position="64"/>
        <end position="100"/>
    </location>
</feature>
<accession>A0ABD3W7K9</accession>
<evidence type="ECO:0000256" key="2">
    <source>
        <dbReference type="ARBA" id="ARBA00023157"/>
    </source>
</evidence>
<dbReference type="SUPFAM" id="SSF57256">
    <property type="entry name" value="Elafin-like"/>
    <property type="match status" value="1"/>
</dbReference>
<dbReference type="PANTHER" id="PTHR19441">
    <property type="entry name" value="WHEY ACDIC PROTEIN WAP"/>
    <property type="match status" value="1"/>
</dbReference>
<proteinExistence type="predicted"/>
<protein>
    <recommendedName>
        <fullName evidence="4">WAP domain-containing protein</fullName>
    </recommendedName>
</protein>
<evidence type="ECO:0000313" key="6">
    <source>
        <dbReference type="Proteomes" id="UP001634394"/>
    </source>
</evidence>
<comment type="caution">
    <text evidence="5">The sequence shown here is derived from an EMBL/GenBank/DDBJ whole genome shotgun (WGS) entry which is preliminary data.</text>
</comment>
<keyword evidence="1 3" id="KW-0732">Signal</keyword>
<gene>
    <name evidence="5" type="ORF">ACJMK2_042491</name>
</gene>
<dbReference type="AlphaFoldDB" id="A0ABD3W7K9"/>
<organism evidence="5 6">
    <name type="scientific">Sinanodonta woodiana</name>
    <name type="common">Chinese pond mussel</name>
    <name type="synonym">Anodonta woodiana</name>
    <dbReference type="NCBI Taxonomy" id="1069815"/>
    <lineage>
        <taxon>Eukaryota</taxon>
        <taxon>Metazoa</taxon>
        <taxon>Spiralia</taxon>
        <taxon>Lophotrochozoa</taxon>
        <taxon>Mollusca</taxon>
        <taxon>Bivalvia</taxon>
        <taxon>Autobranchia</taxon>
        <taxon>Heteroconchia</taxon>
        <taxon>Palaeoheterodonta</taxon>
        <taxon>Unionida</taxon>
        <taxon>Unionoidea</taxon>
        <taxon>Unionidae</taxon>
        <taxon>Unioninae</taxon>
        <taxon>Sinanodonta</taxon>
    </lineage>
</organism>
<keyword evidence="2" id="KW-1015">Disulfide bond</keyword>
<evidence type="ECO:0000256" key="1">
    <source>
        <dbReference type="ARBA" id="ARBA00022729"/>
    </source>
</evidence>
<feature type="signal peptide" evidence="3">
    <location>
        <begin position="1"/>
        <end position="16"/>
    </location>
</feature>
<dbReference type="PANTHER" id="PTHR19441:SF30">
    <property type="entry name" value="ELAFIN"/>
    <property type="match status" value="1"/>
</dbReference>
<dbReference type="InterPro" id="IPR050514">
    <property type="entry name" value="WAP_four-disulfide_core"/>
</dbReference>
<feature type="domain" description="WAP" evidence="4">
    <location>
        <begin position="17"/>
        <end position="62"/>
    </location>
</feature>
<evidence type="ECO:0000259" key="4">
    <source>
        <dbReference type="PROSITE" id="PS51390"/>
    </source>
</evidence>
<evidence type="ECO:0000313" key="5">
    <source>
        <dbReference type="EMBL" id="KAL3869864.1"/>
    </source>
</evidence>
<dbReference type="InterPro" id="IPR036645">
    <property type="entry name" value="Elafin-like_sf"/>
</dbReference>
<dbReference type="Proteomes" id="UP001634394">
    <property type="component" value="Unassembled WGS sequence"/>
</dbReference>
<dbReference type="PRINTS" id="PR00003">
    <property type="entry name" value="4DISULPHCORE"/>
</dbReference>
<dbReference type="EMBL" id="JBJQND010000008">
    <property type="protein sequence ID" value="KAL3869864.1"/>
    <property type="molecule type" value="Genomic_DNA"/>
</dbReference>
<dbReference type="Pfam" id="PF00095">
    <property type="entry name" value="WAP"/>
    <property type="match status" value="2"/>
</dbReference>
<name>A0ABD3W7K9_SINWO</name>
<dbReference type="InterPro" id="IPR008197">
    <property type="entry name" value="WAP_dom"/>
</dbReference>